<dbReference type="RefSeq" id="XP_008611945.1">
    <property type="nucleotide sequence ID" value="XM_008613723.1"/>
</dbReference>
<dbReference type="EMBL" id="JH767154">
    <property type="protein sequence ID" value="EQC34539.1"/>
    <property type="molecule type" value="Genomic_DNA"/>
</dbReference>
<feature type="compositionally biased region" description="Basic and acidic residues" evidence="1">
    <location>
        <begin position="265"/>
        <end position="276"/>
    </location>
</feature>
<dbReference type="InParanoid" id="T0Q9I2"/>
<keyword evidence="3" id="KW-1185">Reference proteome</keyword>
<organism evidence="2 3">
    <name type="scientific">Saprolegnia diclina (strain VS20)</name>
    <dbReference type="NCBI Taxonomy" id="1156394"/>
    <lineage>
        <taxon>Eukaryota</taxon>
        <taxon>Sar</taxon>
        <taxon>Stramenopiles</taxon>
        <taxon>Oomycota</taxon>
        <taxon>Saprolegniomycetes</taxon>
        <taxon>Saprolegniales</taxon>
        <taxon>Saprolegniaceae</taxon>
        <taxon>Saprolegnia</taxon>
    </lineage>
</organism>
<dbReference type="PRINTS" id="PR01217">
    <property type="entry name" value="PRICHEXTENSN"/>
</dbReference>
<dbReference type="AlphaFoldDB" id="T0Q9I2"/>
<dbReference type="GeneID" id="19948593"/>
<evidence type="ECO:0000313" key="2">
    <source>
        <dbReference type="EMBL" id="EQC34539.1"/>
    </source>
</evidence>
<evidence type="ECO:0000256" key="1">
    <source>
        <dbReference type="SAM" id="MobiDB-lite"/>
    </source>
</evidence>
<name>T0Q9I2_SAPDV</name>
<dbReference type="Proteomes" id="UP000030762">
    <property type="component" value="Unassembled WGS sequence"/>
</dbReference>
<feature type="compositionally biased region" description="Pro residues" evidence="1">
    <location>
        <begin position="230"/>
        <end position="246"/>
    </location>
</feature>
<proteinExistence type="predicted"/>
<sequence>MDDDVAEERLLETVQRDLTAHAAAVRVVLTRLAERILALEELVEGPLGKLPHVVDALDARVTAMGSSLEVAIDDTRSAIPDYSDRFEVLDKQVAGLAESAGDMHAVAMMQVSRIASETAGVKSLIGTLNEAQRRATVAIHDAIQGAVENIQIARGADKEEVMENIAVVQKTFAAQVEDIYKHVDDVMAKPPPVVVLQAAPEPPRPTTPIRRVEPVVIAFSPERPATPASTPTPAPTPTPTPAPTPTLKPTLTPKPVSRPATPATVEHEVESPEKKPVSVPPSSKIPVVIHARRREKETRPPASMTDLPPYALPPDMKHKIEHNVRATLDPPTPLPIPPVVAAPTTVLVPTHAPAIAATSLVLSHGTPDGPGVPGEFKAQLHACQSSVEMVCSLLEVTRSQVKMRQDESDAAMAREVHALRAKIKKVRDEFHHILPLLKPMLYDSDLLATPELELGHIPSLRTALLELSRNLNVVRQTRKHMSMDMRRTIDKIIDVINDAYHTTAAGPIDDMTVLARQVDRVARALAFGIQSTVGVLTTVDAVSTREVATAIESFSEILTEGLHDGSSAEMLRQHVSALTSELHEAKHELRAAILSLQHRLEEPRSSEKTLKAVHSRHEINDRGKAVLMLEHEVSALRAQMDARDETLRRLMQDLDGKADKRQLTRLLHPEVAELTKVRKLPHATKPKPKPLSTGVLRKAPALSALFVENSKAPDNESLARSSPVSRE</sequence>
<protein>
    <submittedName>
        <fullName evidence="2">Uncharacterized protein</fullName>
    </submittedName>
</protein>
<gene>
    <name evidence="2" type="ORF">SDRG_07866</name>
</gene>
<feature type="region of interest" description="Disordered" evidence="1">
    <location>
        <begin position="221"/>
        <end position="282"/>
    </location>
</feature>
<accession>T0Q9I2</accession>
<feature type="region of interest" description="Disordered" evidence="1">
    <location>
        <begin position="706"/>
        <end position="727"/>
    </location>
</feature>
<dbReference type="VEuPathDB" id="FungiDB:SDRG_07866"/>
<feature type="compositionally biased region" description="Polar residues" evidence="1">
    <location>
        <begin position="718"/>
        <end position="727"/>
    </location>
</feature>
<dbReference type="eggNOG" id="ENOG502SGSY">
    <property type="taxonomic scope" value="Eukaryota"/>
</dbReference>
<dbReference type="OrthoDB" id="71191at2759"/>
<evidence type="ECO:0000313" key="3">
    <source>
        <dbReference type="Proteomes" id="UP000030762"/>
    </source>
</evidence>
<dbReference type="OMA" id="VINDAYH"/>
<reference evidence="2 3" key="1">
    <citation type="submission" date="2012-04" db="EMBL/GenBank/DDBJ databases">
        <title>The Genome Sequence of Saprolegnia declina VS20.</title>
        <authorList>
            <consortium name="The Broad Institute Genome Sequencing Platform"/>
            <person name="Russ C."/>
            <person name="Nusbaum C."/>
            <person name="Tyler B."/>
            <person name="van West P."/>
            <person name="Dieguez-Uribeondo J."/>
            <person name="de Bruijn I."/>
            <person name="Tripathy S."/>
            <person name="Jiang R."/>
            <person name="Young S.K."/>
            <person name="Zeng Q."/>
            <person name="Gargeya S."/>
            <person name="Fitzgerald M."/>
            <person name="Haas B."/>
            <person name="Abouelleil A."/>
            <person name="Alvarado L."/>
            <person name="Arachchi H.M."/>
            <person name="Berlin A."/>
            <person name="Chapman S.B."/>
            <person name="Goldberg J."/>
            <person name="Griggs A."/>
            <person name="Gujja S."/>
            <person name="Hansen M."/>
            <person name="Howarth C."/>
            <person name="Imamovic A."/>
            <person name="Larimer J."/>
            <person name="McCowen C."/>
            <person name="Montmayeur A."/>
            <person name="Murphy C."/>
            <person name="Neiman D."/>
            <person name="Pearson M."/>
            <person name="Priest M."/>
            <person name="Roberts A."/>
            <person name="Saif S."/>
            <person name="Shea T."/>
            <person name="Sisk P."/>
            <person name="Sykes S."/>
            <person name="Wortman J."/>
            <person name="Nusbaum C."/>
            <person name="Birren B."/>
        </authorList>
    </citation>
    <scope>NUCLEOTIDE SEQUENCE [LARGE SCALE GENOMIC DNA]</scope>
    <source>
        <strain evidence="2 3">VS20</strain>
    </source>
</reference>
<dbReference type="STRING" id="1156394.T0Q9I2"/>